<evidence type="ECO:0000256" key="1">
    <source>
        <dbReference type="ARBA" id="ARBA00010808"/>
    </source>
</evidence>
<comment type="similarity">
    <text evidence="1">Belongs to the eukaryotic ribosomal protein eL31 family.</text>
</comment>
<keyword evidence="3" id="KW-0687">Ribonucleoprotein</keyword>
<dbReference type="Pfam" id="PF01198">
    <property type="entry name" value="Ribosomal_L31e"/>
    <property type="match status" value="1"/>
</dbReference>
<proteinExistence type="evidence at transcript level"/>
<organism evidence="4">
    <name type="scientific">Paracalanus parvus</name>
    <dbReference type="NCBI Taxonomy" id="187406"/>
    <lineage>
        <taxon>Eukaryota</taxon>
        <taxon>Metazoa</taxon>
        <taxon>Ecdysozoa</taxon>
        <taxon>Arthropoda</taxon>
        <taxon>Crustacea</taxon>
        <taxon>Multicrustacea</taxon>
        <taxon>Hexanauplia</taxon>
        <taxon>Copepoda</taxon>
        <taxon>Calanoida</taxon>
        <taxon>Paracalanidae</taxon>
        <taxon>Paracalanus</taxon>
    </lineage>
</organism>
<protein>
    <submittedName>
        <fullName evidence="4">60S ribosomal protein L31</fullName>
    </submittedName>
</protein>
<dbReference type="SUPFAM" id="SSF54575">
    <property type="entry name" value="Ribosomal protein L31e"/>
    <property type="match status" value="1"/>
</dbReference>
<reference evidence="4" key="1">
    <citation type="journal article" date="2015" name="Sci. Rep.">
        <title>Spliced leader RNA trans-splicing discovered in copepods.</title>
        <authorList>
            <person name="Yang F."/>
            <person name="Xu D."/>
            <person name="Zhuang Y."/>
            <person name="Yi X."/>
            <person name="Huang Y."/>
            <person name="Chen H."/>
            <person name="Lin S."/>
            <person name="Campbell D.A."/>
            <person name="Sturm N.R."/>
            <person name="Liu G."/>
            <person name="Zhang H."/>
        </authorList>
    </citation>
    <scope>NUCLEOTIDE SEQUENCE</scope>
</reference>
<evidence type="ECO:0000256" key="2">
    <source>
        <dbReference type="ARBA" id="ARBA00022980"/>
    </source>
</evidence>
<dbReference type="InterPro" id="IPR000054">
    <property type="entry name" value="Ribosomal_eL31"/>
</dbReference>
<sequence>MVRVEKKIELRTEDFNIRLNEKAQEKRRSTSTTAARVAKEIKCYAKKRMGTCDVRIDPFLSKIILIKGFGGALDMKIRMSVKKSTSILEMGNRPLYYTLVTYVNTPPEEQRQEQIAKKAKIQTGIPQRMLHTVSESELAEDKSSDGA</sequence>
<dbReference type="AlphaFoldDB" id="A0A0U2UQ96"/>
<accession>A0A0U2UQ96</accession>
<evidence type="ECO:0000313" key="4">
    <source>
        <dbReference type="EMBL" id="ALS05182.1"/>
    </source>
</evidence>
<name>A0A0U2UQ96_9MAXI</name>
<dbReference type="GO" id="GO:0003735">
    <property type="term" value="F:structural constituent of ribosome"/>
    <property type="evidence" value="ECO:0007669"/>
    <property type="project" value="InterPro"/>
</dbReference>
<dbReference type="GO" id="GO:1990904">
    <property type="term" value="C:ribonucleoprotein complex"/>
    <property type="evidence" value="ECO:0007669"/>
    <property type="project" value="UniProtKB-KW"/>
</dbReference>
<dbReference type="GO" id="GO:0006412">
    <property type="term" value="P:translation"/>
    <property type="evidence" value="ECO:0007669"/>
    <property type="project" value="InterPro"/>
</dbReference>
<dbReference type="EMBL" id="KT755348">
    <property type="protein sequence ID" value="ALS05182.1"/>
    <property type="molecule type" value="mRNA"/>
</dbReference>
<dbReference type="Gene3D" id="3.10.440.10">
    <property type="match status" value="1"/>
</dbReference>
<dbReference type="GO" id="GO:0005840">
    <property type="term" value="C:ribosome"/>
    <property type="evidence" value="ECO:0007669"/>
    <property type="project" value="UniProtKB-KW"/>
</dbReference>
<evidence type="ECO:0000256" key="3">
    <source>
        <dbReference type="ARBA" id="ARBA00023274"/>
    </source>
</evidence>
<dbReference type="InterPro" id="IPR023621">
    <property type="entry name" value="Ribosomal_eL31_dom_sf"/>
</dbReference>
<keyword evidence="2 4" id="KW-0689">Ribosomal protein</keyword>